<evidence type="ECO:0000313" key="3">
    <source>
        <dbReference type="Proteomes" id="UP000241690"/>
    </source>
</evidence>
<dbReference type="GeneID" id="36632857"/>
<proteinExistence type="predicted"/>
<gene>
    <name evidence="2" type="ORF">M431DRAFT_91561</name>
</gene>
<sequence>MTFVLTWSVSIAVAAVTDGGVQFTIINHTVDTEPTSEGNLSWVPSADVVASNLKTQMSNSLTNAAANANTNLMNVLANQHRLYLPAKGHFLMHDPVFNSKGDLLVGLDYNG</sequence>
<dbReference type="Proteomes" id="UP000241690">
    <property type="component" value="Unassembled WGS sequence"/>
</dbReference>
<organism evidence="2 3">
    <name type="scientific">Trichoderma harzianum CBS 226.95</name>
    <dbReference type="NCBI Taxonomy" id="983964"/>
    <lineage>
        <taxon>Eukaryota</taxon>
        <taxon>Fungi</taxon>
        <taxon>Dikarya</taxon>
        <taxon>Ascomycota</taxon>
        <taxon>Pezizomycotina</taxon>
        <taxon>Sordariomycetes</taxon>
        <taxon>Hypocreomycetidae</taxon>
        <taxon>Hypocreales</taxon>
        <taxon>Hypocreaceae</taxon>
        <taxon>Trichoderma</taxon>
    </lineage>
</organism>
<evidence type="ECO:0000256" key="1">
    <source>
        <dbReference type="SAM" id="SignalP"/>
    </source>
</evidence>
<dbReference type="EMBL" id="KZ679684">
    <property type="protein sequence ID" value="PTB52330.1"/>
    <property type="molecule type" value="Genomic_DNA"/>
</dbReference>
<keyword evidence="1" id="KW-0732">Signal</keyword>
<dbReference type="RefSeq" id="XP_024772007.1">
    <property type="nucleotide sequence ID" value="XM_024924274.1"/>
</dbReference>
<keyword evidence="3" id="KW-1185">Reference proteome</keyword>
<evidence type="ECO:0000313" key="2">
    <source>
        <dbReference type="EMBL" id="PTB52330.1"/>
    </source>
</evidence>
<reference evidence="2 3" key="1">
    <citation type="submission" date="2016-07" db="EMBL/GenBank/DDBJ databases">
        <title>Multiple horizontal gene transfer events from other fungi enriched the ability of initially mycotrophic Trichoderma (Ascomycota) to feed on dead plant biomass.</title>
        <authorList>
            <consortium name="DOE Joint Genome Institute"/>
            <person name="Aerts A."/>
            <person name="Atanasova L."/>
            <person name="Chenthamara K."/>
            <person name="Zhang J."/>
            <person name="Grujic M."/>
            <person name="Henrissat B."/>
            <person name="Kuo A."/>
            <person name="Salamov A."/>
            <person name="Lipzen A."/>
            <person name="Labutti K."/>
            <person name="Barry K."/>
            <person name="Miao Y."/>
            <person name="Rahimi M.J."/>
            <person name="Shen Q."/>
            <person name="Grigoriev I.V."/>
            <person name="Kubicek C.P."/>
            <person name="Druzhinina I.S."/>
        </authorList>
    </citation>
    <scope>NUCLEOTIDE SEQUENCE [LARGE SCALE GENOMIC DNA]</scope>
    <source>
        <strain evidence="2 3">CBS 226.95</strain>
    </source>
</reference>
<feature type="signal peptide" evidence="1">
    <location>
        <begin position="1"/>
        <end position="19"/>
    </location>
</feature>
<dbReference type="AlphaFoldDB" id="A0A2T4A5H8"/>
<feature type="chain" id="PRO_5015712662" evidence="1">
    <location>
        <begin position="20"/>
        <end position="111"/>
    </location>
</feature>
<name>A0A2T4A5H8_TRIHA</name>
<protein>
    <submittedName>
        <fullName evidence="2">Uncharacterized protein</fullName>
    </submittedName>
</protein>
<accession>A0A2T4A5H8</accession>